<reference evidence="2 3" key="1">
    <citation type="submission" date="2018-02" db="EMBL/GenBank/DDBJ databases">
        <title>The genomes of Aspergillus section Nigri reveals drivers in fungal speciation.</title>
        <authorList>
            <consortium name="DOE Joint Genome Institute"/>
            <person name="Vesth T.C."/>
            <person name="Nybo J."/>
            <person name="Theobald S."/>
            <person name="Brandl J."/>
            <person name="Frisvad J.C."/>
            <person name="Nielsen K.F."/>
            <person name="Lyhne E.K."/>
            <person name="Kogle M.E."/>
            <person name="Kuo A."/>
            <person name="Riley R."/>
            <person name="Clum A."/>
            <person name="Nolan M."/>
            <person name="Lipzen A."/>
            <person name="Salamov A."/>
            <person name="Henrissat B."/>
            <person name="Wiebenga A."/>
            <person name="De vries R.P."/>
            <person name="Grigoriev I.V."/>
            <person name="Mortensen U.H."/>
            <person name="Andersen M.R."/>
            <person name="Baker S.E."/>
        </authorList>
    </citation>
    <scope>NUCLEOTIDE SEQUENCE [LARGE SCALE GENOMIC DNA]</scope>
    <source>
        <strain evidence="2 3">CBS 121593</strain>
    </source>
</reference>
<proteinExistence type="predicted"/>
<evidence type="ECO:0000256" key="1">
    <source>
        <dbReference type="SAM" id="MobiDB-lite"/>
    </source>
</evidence>
<feature type="region of interest" description="Disordered" evidence="1">
    <location>
        <begin position="62"/>
        <end position="93"/>
    </location>
</feature>
<sequence length="121" mass="13730">MTYCTPAPAGDCSVPFWSRARRYSVGSMVRSCFLFLVYFFVWFRFTTGCPALFLCLVVGDTTTSGGSRHLPRSVARQSDPGLRRTATPKPIDQPLRSAKRWDGPFDRLCIIVGYVISRLWR</sequence>
<protein>
    <submittedName>
        <fullName evidence="2">Uncharacterized protein</fullName>
    </submittedName>
</protein>
<accession>A0A395GUZ2</accession>
<dbReference type="RefSeq" id="XP_025573567.1">
    <property type="nucleotide sequence ID" value="XM_025713697.1"/>
</dbReference>
<dbReference type="Proteomes" id="UP000249402">
    <property type="component" value="Unassembled WGS sequence"/>
</dbReference>
<dbReference type="GeneID" id="37218562"/>
<gene>
    <name evidence="2" type="ORF">BO80DRAFT_141802</name>
</gene>
<dbReference type="AlphaFoldDB" id="A0A395GUZ2"/>
<organism evidence="2 3">
    <name type="scientific">Aspergillus ibericus CBS 121593</name>
    <dbReference type="NCBI Taxonomy" id="1448316"/>
    <lineage>
        <taxon>Eukaryota</taxon>
        <taxon>Fungi</taxon>
        <taxon>Dikarya</taxon>
        <taxon>Ascomycota</taxon>
        <taxon>Pezizomycotina</taxon>
        <taxon>Eurotiomycetes</taxon>
        <taxon>Eurotiomycetidae</taxon>
        <taxon>Eurotiales</taxon>
        <taxon>Aspergillaceae</taxon>
        <taxon>Aspergillus</taxon>
        <taxon>Aspergillus subgen. Circumdati</taxon>
    </lineage>
</organism>
<dbReference type="VEuPathDB" id="FungiDB:BO80DRAFT_141802"/>
<dbReference type="EMBL" id="KZ824448">
    <property type="protein sequence ID" value="RAK99239.1"/>
    <property type="molecule type" value="Genomic_DNA"/>
</dbReference>
<evidence type="ECO:0000313" key="2">
    <source>
        <dbReference type="EMBL" id="RAK99239.1"/>
    </source>
</evidence>
<evidence type="ECO:0000313" key="3">
    <source>
        <dbReference type="Proteomes" id="UP000249402"/>
    </source>
</evidence>
<name>A0A395GUZ2_9EURO</name>
<keyword evidence="3" id="KW-1185">Reference proteome</keyword>